<dbReference type="RefSeq" id="WP_073246400.1">
    <property type="nucleotide sequence ID" value="NZ_BJNP01000006.1"/>
</dbReference>
<comment type="similarity">
    <text evidence="1 4">Belongs to the glycosyl hydrolase 43 family.</text>
</comment>
<dbReference type="Proteomes" id="UP000316775">
    <property type="component" value="Unassembled WGS sequence"/>
</dbReference>
<evidence type="ECO:0000256" key="5">
    <source>
        <dbReference type="SAM" id="SignalP"/>
    </source>
</evidence>
<reference evidence="6 7" key="1">
    <citation type="submission" date="2019-06" db="EMBL/GenBank/DDBJ databases">
        <title>Whole genome shotgun sequence of Flavobacterium flevense NBRC 14960.</title>
        <authorList>
            <person name="Hosoyama A."/>
            <person name="Uohara A."/>
            <person name="Ohji S."/>
            <person name="Ichikawa N."/>
        </authorList>
    </citation>
    <scope>NUCLEOTIDE SEQUENCE [LARGE SCALE GENOMIC DNA]</scope>
    <source>
        <strain evidence="6 7">NBRC 14960</strain>
    </source>
</reference>
<dbReference type="PANTHER" id="PTHR22925">
    <property type="entry name" value="GLYCOSYL HYDROLASE 43 FAMILY MEMBER"/>
    <property type="match status" value="1"/>
</dbReference>
<evidence type="ECO:0000256" key="2">
    <source>
        <dbReference type="ARBA" id="ARBA00022801"/>
    </source>
</evidence>
<comment type="caution">
    <text evidence="6">The sequence shown here is derived from an EMBL/GenBank/DDBJ whole genome shotgun (WGS) entry which is preliminary data.</text>
</comment>
<dbReference type="STRING" id="983.SAMN05443543_109149"/>
<dbReference type="Gene3D" id="2.115.10.20">
    <property type="entry name" value="Glycosyl hydrolase domain, family 43"/>
    <property type="match status" value="1"/>
</dbReference>
<keyword evidence="2 4" id="KW-0378">Hydrolase</keyword>
<dbReference type="GO" id="GO:0005975">
    <property type="term" value="P:carbohydrate metabolic process"/>
    <property type="evidence" value="ECO:0007669"/>
    <property type="project" value="InterPro"/>
</dbReference>
<evidence type="ECO:0008006" key="8">
    <source>
        <dbReference type="Google" id="ProtNLM"/>
    </source>
</evidence>
<feature type="signal peptide" evidence="5">
    <location>
        <begin position="1"/>
        <end position="24"/>
    </location>
</feature>
<sequence length="469" mass="52797">MLQKNNKKTFLTLAFFAIYSLATAQKGKIDAIYSGIPWFDNNGKTVSAHGANMVKDNGKYYLFGEFKSDISNAFNGFSCYSSKDLYNWTFEKMVLPVQKSGDLSSNRIGERPKVMKCPKTGEYIMYMHVDDLKYKDQYIGYATSKTINGEYVFRGPILFDDKPIKKWDMGTYQDTDGSGYIITHSGNLYKLSDDYKSVTEQIVKDMTPHCEAPVIIKKDNTYFWLGSGLTSWERNDNYYFSAPSLKGPWKEQGIFAPKDSLTWNSQATFVLPITGSKDTTYLFMGDRWAFPRQNSAATYVWQPLLISGTTISLPNYKQSWQIDLATGSWTSHKMNYTEIENTDTKAIQYSGIWSNDNSSIISQSDAKGASFSVDFKGSQVGFYGTSKVDGGYATIIIKNKKGKTVLSSTIDMYCKYTENSLKFLSPVLPKANYTLTVTVVGEHGNWYKKDGTGFGSTGNFVALDKVIFK</sequence>
<dbReference type="CDD" id="cd18821">
    <property type="entry name" value="GH43_Pc3Gal43A-like"/>
    <property type="match status" value="1"/>
</dbReference>
<dbReference type="InterPro" id="IPR006710">
    <property type="entry name" value="Glyco_hydro_43"/>
</dbReference>
<evidence type="ECO:0000256" key="4">
    <source>
        <dbReference type="RuleBase" id="RU361187"/>
    </source>
</evidence>
<dbReference type="AlphaFoldDB" id="A0A4Y4ASN2"/>
<proteinExistence type="inferred from homology"/>
<gene>
    <name evidence="6" type="ORF">FFL01_07900</name>
</gene>
<dbReference type="Pfam" id="PF04616">
    <property type="entry name" value="Glyco_hydro_43"/>
    <property type="match status" value="1"/>
</dbReference>
<evidence type="ECO:0000313" key="7">
    <source>
        <dbReference type="Proteomes" id="UP000316775"/>
    </source>
</evidence>
<feature type="chain" id="PRO_5022813251" description="Glycosyl hydrolase family 43" evidence="5">
    <location>
        <begin position="25"/>
        <end position="469"/>
    </location>
</feature>
<dbReference type="Gene3D" id="2.60.120.260">
    <property type="entry name" value="Galactose-binding domain-like"/>
    <property type="match status" value="1"/>
</dbReference>
<dbReference type="PANTHER" id="PTHR22925:SF3">
    <property type="entry name" value="GLYCOSYL HYDROLASE FAMILY PROTEIN 43"/>
    <property type="match status" value="1"/>
</dbReference>
<evidence type="ECO:0000256" key="1">
    <source>
        <dbReference type="ARBA" id="ARBA00009865"/>
    </source>
</evidence>
<evidence type="ECO:0000313" key="6">
    <source>
        <dbReference type="EMBL" id="GEC71251.1"/>
    </source>
</evidence>
<keyword evidence="7" id="KW-1185">Reference proteome</keyword>
<dbReference type="EMBL" id="BJNP01000006">
    <property type="protein sequence ID" value="GEC71251.1"/>
    <property type="molecule type" value="Genomic_DNA"/>
</dbReference>
<organism evidence="6 7">
    <name type="scientific">Flavobacterium flevense</name>
    <dbReference type="NCBI Taxonomy" id="983"/>
    <lineage>
        <taxon>Bacteria</taxon>
        <taxon>Pseudomonadati</taxon>
        <taxon>Bacteroidota</taxon>
        <taxon>Flavobacteriia</taxon>
        <taxon>Flavobacteriales</taxon>
        <taxon>Flavobacteriaceae</taxon>
        <taxon>Flavobacterium</taxon>
    </lineage>
</organism>
<evidence type="ECO:0000256" key="3">
    <source>
        <dbReference type="ARBA" id="ARBA00023295"/>
    </source>
</evidence>
<dbReference type="InterPro" id="IPR023296">
    <property type="entry name" value="Glyco_hydro_beta-prop_sf"/>
</dbReference>
<name>A0A4Y4ASN2_9FLAO</name>
<dbReference type="OrthoDB" id="273314at2"/>
<protein>
    <recommendedName>
        <fullName evidence="8">Glycosyl hydrolase family 43</fullName>
    </recommendedName>
</protein>
<accession>A0A4Y4ASN2</accession>
<keyword evidence="5" id="KW-0732">Signal</keyword>
<dbReference type="GO" id="GO:0004553">
    <property type="term" value="F:hydrolase activity, hydrolyzing O-glycosyl compounds"/>
    <property type="evidence" value="ECO:0007669"/>
    <property type="project" value="InterPro"/>
</dbReference>
<dbReference type="SUPFAM" id="SSF75005">
    <property type="entry name" value="Arabinanase/levansucrase/invertase"/>
    <property type="match status" value="1"/>
</dbReference>
<keyword evidence="3 4" id="KW-0326">Glycosidase</keyword>